<dbReference type="Proteomes" id="UP000285084">
    <property type="component" value="Unassembled WGS sequence"/>
</dbReference>
<organism evidence="2 3">
    <name type="scientific">Fusarium oxysporum</name>
    <name type="common">Fusarium vascular wilt</name>
    <dbReference type="NCBI Taxonomy" id="5507"/>
    <lineage>
        <taxon>Eukaryota</taxon>
        <taxon>Fungi</taxon>
        <taxon>Dikarya</taxon>
        <taxon>Ascomycota</taxon>
        <taxon>Pezizomycotina</taxon>
        <taxon>Sordariomycetes</taxon>
        <taxon>Hypocreomycetidae</taxon>
        <taxon>Hypocreales</taxon>
        <taxon>Nectriaceae</taxon>
        <taxon>Fusarium</taxon>
        <taxon>Fusarium oxysporum species complex</taxon>
    </lineage>
</organism>
<evidence type="ECO:0000313" key="3">
    <source>
        <dbReference type="Proteomes" id="UP000285084"/>
    </source>
</evidence>
<comment type="caution">
    <text evidence="2">The sequence shown here is derived from an EMBL/GenBank/DDBJ whole genome shotgun (WGS) entry which is preliminary data.</text>
</comment>
<feature type="compositionally biased region" description="Pro residues" evidence="1">
    <location>
        <begin position="31"/>
        <end position="46"/>
    </location>
</feature>
<evidence type="ECO:0000313" key="2">
    <source>
        <dbReference type="EMBL" id="RKK71573.1"/>
    </source>
</evidence>
<protein>
    <submittedName>
        <fullName evidence="2">Uncharacterized protein</fullName>
    </submittedName>
</protein>
<proteinExistence type="predicted"/>
<accession>A0A420MU96</accession>
<feature type="region of interest" description="Disordered" evidence="1">
    <location>
        <begin position="25"/>
        <end position="49"/>
    </location>
</feature>
<name>A0A420MU96_FUSOX</name>
<evidence type="ECO:0000256" key="1">
    <source>
        <dbReference type="SAM" id="MobiDB-lite"/>
    </source>
</evidence>
<gene>
    <name evidence="2" type="ORF">BFJ69_g10835</name>
</gene>
<sequence>MLRSQKHDSWLRFADLLERMSPILSMADNIQPPPPAHLPPPSPNPQTPESEFIVIDYVTHNTSRNGTVLQETKHWLQENKQWLLPMALGAFGAISAEVLAHKDAQAQEKAERKDD</sequence>
<dbReference type="AlphaFoldDB" id="A0A420MU96"/>
<reference evidence="2 3" key="1">
    <citation type="journal article" date="2018" name="Sci. Rep.">
        <title>Characterisation of pathogen-specific regions and novel effector candidates in Fusarium oxysporum f. sp. cepae.</title>
        <authorList>
            <person name="Armitage A.D."/>
            <person name="Taylor A."/>
            <person name="Sobczyk M.K."/>
            <person name="Baxter L."/>
            <person name="Greenfield B.P."/>
            <person name="Bates H.J."/>
            <person name="Wilson F."/>
            <person name="Jackson A.C."/>
            <person name="Ott S."/>
            <person name="Harrison R.J."/>
            <person name="Clarkson J.P."/>
        </authorList>
    </citation>
    <scope>NUCLEOTIDE SEQUENCE [LARGE SCALE GENOMIC DNA]</scope>
    <source>
        <strain evidence="2 3">Fo_A13</strain>
    </source>
</reference>
<dbReference type="EMBL" id="MRCX01000112">
    <property type="protein sequence ID" value="RKK71573.1"/>
    <property type="molecule type" value="Genomic_DNA"/>
</dbReference>